<evidence type="ECO:0000313" key="1">
    <source>
        <dbReference type="EMBL" id="NMM42110.1"/>
    </source>
</evidence>
<dbReference type="Proteomes" id="UP000570493">
    <property type="component" value="Unassembled WGS sequence"/>
</dbReference>
<dbReference type="AlphaFoldDB" id="A0A7Y0HC04"/>
<protein>
    <submittedName>
        <fullName evidence="1">Uncharacterized protein</fullName>
    </submittedName>
</protein>
<reference evidence="1" key="1">
    <citation type="submission" date="2020-04" db="EMBL/GenBank/DDBJ databases">
        <title>Genome Sequencing for Pseudoaltermonas arctica.</title>
        <authorList>
            <person name="Elkins N.S."/>
        </authorList>
    </citation>
    <scope>NUCLEOTIDE SEQUENCE [LARGE SCALE GENOMIC DNA]</scope>
    <source>
        <strain evidence="1">NEC-BIFX-2020_0012</strain>
    </source>
</reference>
<dbReference type="RefSeq" id="WP_169021046.1">
    <property type="nucleotide sequence ID" value="NZ_JABBMT010000028.1"/>
</dbReference>
<sequence>MSIKFKCDHVNQEFTGSVKVNAKEKEEFIVQYRSAMVETKGVAGIVYILKTELPIPRLKGVSDILYIGETKHDVWSRYYAEQDANKFWSVYSHALDSYGAICIKVYQTSNNKITEKVFLQQYY</sequence>
<gene>
    <name evidence="1" type="ORF">HHO47_15100</name>
</gene>
<dbReference type="EMBL" id="JABBMT010000028">
    <property type="protein sequence ID" value="NMM42110.1"/>
    <property type="molecule type" value="Genomic_DNA"/>
</dbReference>
<organism evidence="1 2">
    <name type="scientific">Pseudoalteromonas arctica</name>
    <dbReference type="NCBI Taxonomy" id="394751"/>
    <lineage>
        <taxon>Bacteria</taxon>
        <taxon>Pseudomonadati</taxon>
        <taxon>Pseudomonadota</taxon>
        <taxon>Gammaproteobacteria</taxon>
        <taxon>Alteromonadales</taxon>
        <taxon>Pseudoalteromonadaceae</taxon>
        <taxon>Pseudoalteromonas</taxon>
    </lineage>
</organism>
<evidence type="ECO:0000313" key="2">
    <source>
        <dbReference type="Proteomes" id="UP000570493"/>
    </source>
</evidence>
<name>A0A7Y0HC04_9GAMM</name>
<comment type="caution">
    <text evidence="1">The sequence shown here is derived from an EMBL/GenBank/DDBJ whole genome shotgun (WGS) entry which is preliminary data.</text>
</comment>
<accession>A0A7Y0HC04</accession>
<proteinExistence type="predicted"/>
<keyword evidence="2" id="KW-1185">Reference proteome</keyword>